<reference evidence="1" key="2">
    <citation type="submission" date="2025-08" db="UniProtKB">
        <authorList>
            <consortium name="Ensembl"/>
        </authorList>
    </citation>
    <scope>IDENTIFICATION</scope>
    <source>
        <strain evidence="1">Thoroughbred</strain>
    </source>
</reference>
<dbReference type="AlphaFoldDB" id="A0A9L0T252"/>
<reference evidence="1 2" key="1">
    <citation type="journal article" date="2009" name="Science">
        <title>Genome sequence, comparative analysis, and population genetics of the domestic horse.</title>
        <authorList>
            <consortium name="Broad Institute Genome Sequencing Platform"/>
            <consortium name="Broad Institute Whole Genome Assembly Team"/>
            <person name="Wade C.M."/>
            <person name="Giulotto E."/>
            <person name="Sigurdsson S."/>
            <person name="Zoli M."/>
            <person name="Gnerre S."/>
            <person name="Imsland F."/>
            <person name="Lear T.L."/>
            <person name="Adelson D.L."/>
            <person name="Bailey E."/>
            <person name="Bellone R.R."/>
            <person name="Bloecker H."/>
            <person name="Distl O."/>
            <person name="Edgar R.C."/>
            <person name="Garber M."/>
            <person name="Leeb T."/>
            <person name="Mauceli E."/>
            <person name="MacLeod J.N."/>
            <person name="Penedo M.C.T."/>
            <person name="Raison J.M."/>
            <person name="Sharpe T."/>
            <person name="Vogel J."/>
            <person name="Andersson L."/>
            <person name="Antczak D.F."/>
            <person name="Biagi T."/>
            <person name="Binns M.M."/>
            <person name="Chowdhary B.P."/>
            <person name="Coleman S.J."/>
            <person name="Della Valle G."/>
            <person name="Fryc S."/>
            <person name="Guerin G."/>
            <person name="Hasegawa T."/>
            <person name="Hill E.W."/>
            <person name="Jurka J."/>
            <person name="Kiialainen A."/>
            <person name="Lindgren G."/>
            <person name="Liu J."/>
            <person name="Magnani E."/>
            <person name="Mickelson J.R."/>
            <person name="Murray J."/>
            <person name="Nergadze S.G."/>
            <person name="Onofrio R."/>
            <person name="Pedroni S."/>
            <person name="Piras M.F."/>
            <person name="Raudsepp T."/>
            <person name="Rocchi M."/>
            <person name="Roeed K.H."/>
            <person name="Ryder O.A."/>
            <person name="Searle S."/>
            <person name="Skow L."/>
            <person name="Swinburne J.E."/>
            <person name="Syvaenen A.C."/>
            <person name="Tozaki T."/>
            <person name="Valberg S.J."/>
            <person name="Vaudin M."/>
            <person name="White J.R."/>
            <person name="Zody M.C."/>
            <person name="Lander E.S."/>
            <person name="Lindblad-Toh K."/>
        </authorList>
    </citation>
    <scope>NUCLEOTIDE SEQUENCE [LARGE SCALE GENOMIC DNA]</scope>
    <source>
        <strain evidence="1 2">Thoroughbred</strain>
    </source>
</reference>
<dbReference type="Proteomes" id="UP000002281">
    <property type="component" value="Chromosome 21"/>
</dbReference>
<evidence type="ECO:0000313" key="2">
    <source>
        <dbReference type="Proteomes" id="UP000002281"/>
    </source>
</evidence>
<reference evidence="1" key="3">
    <citation type="submission" date="2025-09" db="UniProtKB">
        <authorList>
            <consortium name="Ensembl"/>
        </authorList>
    </citation>
    <scope>IDENTIFICATION</scope>
    <source>
        <strain evidence="1">Thoroughbred</strain>
    </source>
</reference>
<protein>
    <submittedName>
        <fullName evidence="1">Uncharacterized protein</fullName>
    </submittedName>
</protein>
<dbReference type="GeneTree" id="ENSGT01150000286925"/>
<accession>A0A9L0T252</accession>
<proteinExistence type="predicted"/>
<sequence>ASSKSKAFWGSGPVAEWLSSHAPLQAAQCFVGSNPGQGHGTAHPATLRRRLASHNWKDPQLRIYNCVPGRALGRKRKKIKSLKKKIKSFFESKDTTNRVKTQPTEWEKIFANHISDKGLISRIYTELLKLNNNKMIFKIANDLNRHFSKKDIQIANKHMQRYSTSVIREMQIKTTMRYHVTPVRMVFKKKKIGTGPVAEFKYMSSTSAAQGFTDLAPGDGPSTAHHAMLRRCPTQHNQNDLQLEYTTMY</sequence>
<dbReference type="Ensembl" id="ENSECAT00000139469.1">
    <property type="protein sequence ID" value="ENSECAP00000082370.1"/>
    <property type="gene ID" value="ENSECAG00000049809.1"/>
</dbReference>
<keyword evidence="2" id="KW-1185">Reference proteome</keyword>
<evidence type="ECO:0000313" key="1">
    <source>
        <dbReference type="Ensembl" id="ENSECAP00000082370.1"/>
    </source>
</evidence>
<name>A0A9L0T252_HORSE</name>
<organism evidence="1 2">
    <name type="scientific">Equus caballus</name>
    <name type="common">Horse</name>
    <dbReference type="NCBI Taxonomy" id="9796"/>
    <lineage>
        <taxon>Eukaryota</taxon>
        <taxon>Metazoa</taxon>
        <taxon>Chordata</taxon>
        <taxon>Craniata</taxon>
        <taxon>Vertebrata</taxon>
        <taxon>Euteleostomi</taxon>
        <taxon>Mammalia</taxon>
        <taxon>Eutheria</taxon>
        <taxon>Laurasiatheria</taxon>
        <taxon>Perissodactyla</taxon>
        <taxon>Equidae</taxon>
        <taxon>Equus</taxon>
    </lineage>
</organism>